<keyword evidence="1" id="KW-0732">Signal</keyword>
<keyword evidence="3" id="KW-1185">Reference proteome</keyword>
<evidence type="ECO:0000256" key="1">
    <source>
        <dbReference type="SAM" id="SignalP"/>
    </source>
</evidence>
<dbReference type="PROSITE" id="PS51257">
    <property type="entry name" value="PROKAR_LIPOPROTEIN"/>
    <property type="match status" value="1"/>
</dbReference>
<dbReference type="CDD" id="cd07040">
    <property type="entry name" value="HP"/>
    <property type="match status" value="1"/>
</dbReference>
<reference evidence="3" key="1">
    <citation type="journal article" date="2019" name="Int. J. Syst. Evol. Microbiol.">
        <title>The Global Catalogue of Microorganisms (GCM) 10K type strain sequencing project: providing services to taxonomists for standard genome sequencing and annotation.</title>
        <authorList>
            <consortium name="The Broad Institute Genomics Platform"/>
            <consortium name="The Broad Institute Genome Sequencing Center for Infectious Disease"/>
            <person name="Wu L."/>
            <person name="Ma J."/>
        </authorList>
    </citation>
    <scope>NUCLEOTIDE SEQUENCE [LARGE SCALE GENOMIC DNA]</scope>
    <source>
        <strain evidence="3">KCTC 52366</strain>
    </source>
</reference>
<sequence>MNRRAFLAAGAGFAAVGAMAGCTDGSGRTVIIPRGTRLIILRHADREGDHLTALGRQRAKALVGALKDEKIDAIYYPGIRRNYDTAAPLAEARDLPMHRITEEHPAARLMQVGAGRSIVWVGNKGNLHSIWKDLGAPGEAPLEYGDLFIVTRGKAGVPVVSRRYFGP</sequence>
<dbReference type="InterPro" id="IPR029033">
    <property type="entry name" value="His_PPase_superfam"/>
</dbReference>
<feature type="chain" id="PRO_5046948987" evidence="1">
    <location>
        <begin position="21"/>
        <end position="167"/>
    </location>
</feature>
<gene>
    <name evidence="2" type="ORF">ACFOGP_06305</name>
</gene>
<comment type="caution">
    <text evidence="2">The sequence shown here is derived from an EMBL/GenBank/DDBJ whole genome shotgun (WGS) entry which is preliminary data.</text>
</comment>
<protein>
    <submittedName>
        <fullName evidence="2">Histidine phosphatase family protein</fullName>
    </submittedName>
</protein>
<dbReference type="RefSeq" id="WP_275634032.1">
    <property type="nucleotide sequence ID" value="NZ_JARGYD010000007.1"/>
</dbReference>
<evidence type="ECO:0000313" key="2">
    <source>
        <dbReference type="EMBL" id="MFC3142312.1"/>
    </source>
</evidence>
<evidence type="ECO:0000313" key="3">
    <source>
        <dbReference type="Proteomes" id="UP001595632"/>
    </source>
</evidence>
<dbReference type="Pfam" id="PF00300">
    <property type="entry name" value="His_Phos_1"/>
    <property type="match status" value="1"/>
</dbReference>
<dbReference type="Gene3D" id="3.40.50.1240">
    <property type="entry name" value="Phosphoglycerate mutase-like"/>
    <property type="match status" value="1"/>
</dbReference>
<accession>A0ABV7GRA1</accession>
<organism evidence="2 3">
    <name type="scientific">Psychromarinibacter halotolerans</name>
    <dbReference type="NCBI Taxonomy" id="1775175"/>
    <lineage>
        <taxon>Bacteria</taxon>
        <taxon>Pseudomonadati</taxon>
        <taxon>Pseudomonadota</taxon>
        <taxon>Alphaproteobacteria</taxon>
        <taxon>Rhodobacterales</taxon>
        <taxon>Paracoccaceae</taxon>
        <taxon>Psychromarinibacter</taxon>
    </lineage>
</organism>
<proteinExistence type="predicted"/>
<dbReference type="Proteomes" id="UP001595632">
    <property type="component" value="Unassembled WGS sequence"/>
</dbReference>
<dbReference type="SUPFAM" id="SSF53254">
    <property type="entry name" value="Phosphoglycerate mutase-like"/>
    <property type="match status" value="1"/>
</dbReference>
<feature type="signal peptide" evidence="1">
    <location>
        <begin position="1"/>
        <end position="20"/>
    </location>
</feature>
<dbReference type="EMBL" id="JBHRTB010000010">
    <property type="protein sequence ID" value="MFC3142312.1"/>
    <property type="molecule type" value="Genomic_DNA"/>
</dbReference>
<name>A0ABV7GRA1_9RHOB</name>
<dbReference type="InterPro" id="IPR013078">
    <property type="entry name" value="His_Pase_superF_clade-1"/>
</dbReference>